<dbReference type="InterPro" id="IPR002716">
    <property type="entry name" value="PIN_dom"/>
</dbReference>
<dbReference type="AlphaFoldDB" id="A0A0D6PAT7"/>
<feature type="domain" description="PIN" evidence="9">
    <location>
        <begin position="2"/>
        <end position="122"/>
    </location>
</feature>
<keyword evidence="11" id="KW-1185">Reference proteome</keyword>
<dbReference type="GO" id="GO:0004540">
    <property type="term" value="F:RNA nuclease activity"/>
    <property type="evidence" value="ECO:0007669"/>
    <property type="project" value="InterPro"/>
</dbReference>
<dbReference type="InterPro" id="IPR029060">
    <property type="entry name" value="PIN-like_dom_sf"/>
</dbReference>
<dbReference type="PANTHER" id="PTHR33653">
    <property type="entry name" value="RIBONUCLEASE VAPC2"/>
    <property type="match status" value="1"/>
</dbReference>
<dbReference type="GO" id="GO:0000287">
    <property type="term" value="F:magnesium ion binding"/>
    <property type="evidence" value="ECO:0007669"/>
    <property type="project" value="UniProtKB-UniRule"/>
</dbReference>
<organism evidence="10 11">
    <name type="scientific">Acidocella aminolytica 101 = DSM 11237</name>
    <dbReference type="NCBI Taxonomy" id="1120923"/>
    <lineage>
        <taxon>Bacteria</taxon>
        <taxon>Pseudomonadati</taxon>
        <taxon>Pseudomonadota</taxon>
        <taxon>Alphaproteobacteria</taxon>
        <taxon>Acetobacterales</taxon>
        <taxon>Acidocellaceae</taxon>
        <taxon>Acidocella</taxon>
    </lineage>
</organism>
<comment type="caution">
    <text evidence="10">The sequence shown here is derived from an EMBL/GenBank/DDBJ whole genome shotgun (WGS) entry which is preliminary data.</text>
</comment>
<evidence type="ECO:0000313" key="10">
    <source>
        <dbReference type="EMBL" id="GAN78767.1"/>
    </source>
</evidence>
<evidence type="ECO:0000256" key="6">
    <source>
        <dbReference type="ARBA" id="ARBA00022842"/>
    </source>
</evidence>
<comment type="similarity">
    <text evidence="7 8">Belongs to the PINc/VapC protein family.</text>
</comment>
<dbReference type="PANTHER" id="PTHR33653:SF1">
    <property type="entry name" value="RIBONUCLEASE VAPC2"/>
    <property type="match status" value="1"/>
</dbReference>
<dbReference type="GO" id="GO:0090729">
    <property type="term" value="F:toxin activity"/>
    <property type="evidence" value="ECO:0007669"/>
    <property type="project" value="UniProtKB-KW"/>
</dbReference>
<dbReference type="OrthoDB" id="7188375at2"/>
<evidence type="ECO:0000313" key="11">
    <source>
        <dbReference type="Proteomes" id="UP000032668"/>
    </source>
</evidence>
<dbReference type="Pfam" id="PF01850">
    <property type="entry name" value="PIN"/>
    <property type="match status" value="1"/>
</dbReference>
<dbReference type="Gene3D" id="3.40.50.1010">
    <property type="entry name" value="5'-nuclease"/>
    <property type="match status" value="1"/>
</dbReference>
<dbReference type="EMBL" id="BANC01000007">
    <property type="protein sequence ID" value="GAN78767.1"/>
    <property type="molecule type" value="Genomic_DNA"/>
</dbReference>
<name>A0A0D6PAT7_9PROT</name>
<accession>A0A0D6PAT7</accession>
<comment type="cofactor">
    <cofactor evidence="1 8">
        <name>Mg(2+)</name>
        <dbReference type="ChEBI" id="CHEBI:18420"/>
    </cofactor>
</comment>
<dbReference type="Proteomes" id="UP000032668">
    <property type="component" value="Unassembled WGS sequence"/>
</dbReference>
<dbReference type="SUPFAM" id="SSF88723">
    <property type="entry name" value="PIN domain-like"/>
    <property type="match status" value="1"/>
</dbReference>
<protein>
    <recommendedName>
        <fullName evidence="8">Ribonuclease VapC</fullName>
        <shortName evidence="8">RNase VapC</shortName>
        <ecNumber evidence="8">3.1.-.-</ecNumber>
    </recommendedName>
    <alternativeName>
        <fullName evidence="8">Toxin VapC</fullName>
    </alternativeName>
</protein>
<dbReference type="CDD" id="cd18731">
    <property type="entry name" value="PIN_NgFitB-like"/>
    <property type="match status" value="1"/>
</dbReference>
<feature type="binding site" evidence="8">
    <location>
        <position position="5"/>
    </location>
    <ligand>
        <name>Mg(2+)</name>
        <dbReference type="ChEBI" id="CHEBI:18420"/>
    </ligand>
</feature>
<keyword evidence="3 8" id="KW-0540">Nuclease</keyword>
<dbReference type="STRING" id="1120923.SAMN02746095_01228"/>
<evidence type="ECO:0000256" key="4">
    <source>
        <dbReference type="ARBA" id="ARBA00022723"/>
    </source>
</evidence>
<feature type="binding site" evidence="8">
    <location>
        <position position="104"/>
    </location>
    <ligand>
        <name>Mg(2+)</name>
        <dbReference type="ChEBI" id="CHEBI:18420"/>
    </ligand>
</feature>
<evidence type="ECO:0000256" key="7">
    <source>
        <dbReference type="ARBA" id="ARBA00038093"/>
    </source>
</evidence>
<dbReference type="HAMAP" id="MF_00265">
    <property type="entry name" value="VapC_Nob1"/>
    <property type="match status" value="1"/>
</dbReference>
<dbReference type="GO" id="GO:0016787">
    <property type="term" value="F:hydrolase activity"/>
    <property type="evidence" value="ECO:0007669"/>
    <property type="project" value="UniProtKB-KW"/>
</dbReference>
<reference evidence="10 11" key="1">
    <citation type="submission" date="2012-11" db="EMBL/GenBank/DDBJ databases">
        <title>Whole genome sequence of Acidocella aminolytica 101 = DSM 11237.</title>
        <authorList>
            <person name="Azuma Y."/>
            <person name="Higashiura N."/>
            <person name="Hirakawa H."/>
            <person name="Matsushita K."/>
        </authorList>
    </citation>
    <scope>NUCLEOTIDE SEQUENCE [LARGE SCALE GENOMIC DNA]</scope>
    <source>
        <strain evidence="11">101 / DSM 11237</strain>
    </source>
</reference>
<keyword evidence="8" id="KW-0800">Toxin</keyword>
<comment type="function">
    <text evidence="8">Toxic component of a toxin-antitoxin (TA) system. An RNase.</text>
</comment>
<evidence type="ECO:0000256" key="1">
    <source>
        <dbReference type="ARBA" id="ARBA00001946"/>
    </source>
</evidence>
<sequence length="139" mass="14835">MILLDTNVVSELMRPAPAPAVMSWLAAQPAASLFISAVTEAELRYGATLLPEGRRRADLMAAVDAMLAEDFTGRILPFDSAAAVAYAAIAAGRRQEGKPISQFDAQIVAIAQSRGAELATRNVSDFEGCEVEVINPWTE</sequence>
<keyword evidence="2 8" id="KW-1277">Toxin-antitoxin system</keyword>
<keyword evidence="4 8" id="KW-0479">Metal-binding</keyword>
<evidence type="ECO:0000256" key="3">
    <source>
        <dbReference type="ARBA" id="ARBA00022722"/>
    </source>
</evidence>
<evidence type="ECO:0000256" key="8">
    <source>
        <dbReference type="HAMAP-Rule" id="MF_00265"/>
    </source>
</evidence>
<dbReference type="InterPro" id="IPR050556">
    <property type="entry name" value="Type_II_TA_system_RNase"/>
</dbReference>
<keyword evidence="6 8" id="KW-0460">Magnesium</keyword>
<dbReference type="RefSeq" id="WP_048877251.1">
    <property type="nucleotide sequence ID" value="NZ_BANC01000007.1"/>
</dbReference>
<evidence type="ECO:0000256" key="5">
    <source>
        <dbReference type="ARBA" id="ARBA00022801"/>
    </source>
</evidence>
<proteinExistence type="inferred from homology"/>
<evidence type="ECO:0000259" key="9">
    <source>
        <dbReference type="Pfam" id="PF01850"/>
    </source>
</evidence>
<dbReference type="InterPro" id="IPR022907">
    <property type="entry name" value="VapC_family"/>
</dbReference>
<dbReference type="EC" id="3.1.-.-" evidence="8"/>
<evidence type="ECO:0000256" key="2">
    <source>
        <dbReference type="ARBA" id="ARBA00022649"/>
    </source>
</evidence>
<keyword evidence="5 8" id="KW-0378">Hydrolase</keyword>
<gene>
    <name evidence="8" type="primary">vapC</name>
    <name evidence="10" type="ORF">Aam_007_054</name>
</gene>